<evidence type="ECO:0000256" key="14">
    <source>
        <dbReference type="PIRSR" id="PIRSR036497-2"/>
    </source>
</evidence>
<dbReference type="AlphaFoldDB" id="A0A5C4RWF4"/>
<dbReference type="PROSITE" id="PS01042">
    <property type="entry name" value="HOMOSER_DHGENASE"/>
    <property type="match status" value="1"/>
</dbReference>
<evidence type="ECO:0000256" key="3">
    <source>
        <dbReference type="ARBA" id="ARBA00005062"/>
    </source>
</evidence>
<evidence type="ECO:0000256" key="6">
    <source>
        <dbReference type="ARBA" id="ARBA00022605"/>
    </source>
</evidence>
<evidence type="ECO:0000313" key="19">
    <source>
        <dbReference type="Proteomes" id="UP000305760"/>
    </source>
</evidence>
<dbReference type="RefSeq" id="WP_139446748.1">
    <property type="nucleotide sequence ID" value="NZ_SMDR01000001.1"/>
</dbReference>
<dbReference type="Pfam" id="PF00742">
    <property type="entry name" value="Homoserine_dh"/>
    <property type="match status" value="1"/>
</dbReference>
<dbReference type="Pfam" id="PF03447">
    <property type="entry name" value="NAD_binding_3"/>
    <property type="match status" value="1"/>
</dbReference>
<comment type="pathway">
    <text evidence="3">Amino-acid biosynthesis; L-methionine biosynthesis via de novo pathway; L-homoserine from L-aspartate: step 3/3.</text>
</comment>
<dbReference type="GO" id="GO:0050661">
    <property type="term" value="F:NADP binding"/>
    <property type="evidence" value="ECO:0007669"/>
    <property type="project" value="InterPro"/>
</dbReference>
<proteinExistence type="inferred from homology"/>
<keyword evidence="9" id="KW-0560">Oxidoreductase</keyword>
<name>A0A5C4RWF4_9GAMM</name>
<sequence length="352" mass="36920">MSGRPQVAEVAKPAPRRIALLGVGTVGRALLERLRALDDPRLPLGLVANSRRRLPLIGASSPRAWPDALAQGEPHDGSGALPGLAPGDIVVDATASAELAAWHPRWLRQGLHVVSANKLGLGGPLLRQHEIRALATDGRHYGDAATVGAGLPLLRTLRELRAGGDRIGAVVGVLSGTLAWLFDGYDGCEPFSARVRAAVAQGYAEPDPRVDLSGEDVCRKLLILARTAGYPLEQAEVRVDSLLTPALAAAAPDHVDAALAELDGPLAERAARTARDGKVLRYVARFDAAGARIGLEALPADDPLAVGRGCDNRVAIWSTRYRDRPLQIQGPGAGAEVTAAALLDDLLRIVAS</sequence>
<evidence type="ECO:0000259" key="16">
    <source>
        <dbReference type="Pfam" id="PF00742"/>
    </source>
</evidence>
<dbReference type="EMBL" id="SMDR01000001">
    <property type="protein sequence ID" value="TNJ35374.1"/>
    <property type="molecule type" value="Genomic_DNA"/>
</dbReference>
<dbReference type="InterPro" id="IPR022697">
    <property type="entry name" value="HDH_short"/>
</dbReference>
<dbReference type="InterPro" id="IPR019811">
    <property type="entry name" value="HDH_CS"/>
</dbReference>
<comment type="pathway">
    <text evidence="2">Amino-acid biosynthesis; L-threonine biosynthesis; L-threonine from L-aspartate: step 3/5.</text>
</comment>
<feature type="binding site" evidence="14">
    <location>
        <position position="94"/>
    </location>
    <ligand>
        <name>NADPH</name>
        <dbReference type="ChEBI" id="CHEBI:57783"/>
    </ligand>
</feature>
<feature type="binding site" evidence="14">
    <location>
        <position position="205"/>
    </location>
    <ligand>
        <name>L-homoserine</name>
        <dbReference type="ChEBI" id="CHEBI:57476"/>
    </ligand>
</feature>
<comment type="caution">
    <text evidence="18">The sequence shown here is derived from an EMBL/GenBank/DDBJ whole genome shotgun (WGS) entry which is preliminary data.</text>
</comment>
<gene>
    <name evidence="18" type="ORF">E1B00_06360</name>
</gene>
<evidence type="ECO:0000256" key="2">
    <source>
        <dbReference type="ARBA" id="ARBA00005056"/>
    </source>
</evidence>
<evidence type="ECO:0000256" key="9">
    <source>
        <dbReference type="ARBA" id="ARBA00023002"/>
    </source>
</evidence>
<evidence type="ECO:0000256" key="12">
    <source>
        <dbReference type="ARBA" id="ARBA00049031"/>
    </source>
</evidence>
<dbReference type="UniPathway" id="UPA00050">
    <property type="reaction ID" value="UER00063"/>
</dbReference>
<accession>A0A5C4RWF4</accession>
<dbReference type="Gene3D" id="3.30.360.10">
    <property type="entry name" value="Dihydrodipicolinate Reductase, domain 2"/>
    <property type="match status" value="1"/>
</dbReference>
<dbReference type="GO" id="GO:0009086">
    <property type="term" value="P:methionine biosynthetic process"/>
    <property type="evidence" value="ECO:0007669"/>
    <property type="project" value="UniProtKB-KW"/>
</dbReference>
<evidence type="ECO:0000256" key="8">
    <source>
        <dbReference type="ARBA" id="ARBA00022857"/>
    </source>
</evidence>
<dbReference type="Proteomes" id="UP000305760">
    <property type="component" value="Unassembled WGS sequence"/>
</dbReference>
<keyword evidence="8 14" id="KW-0521">NADP</keyword>
<dbReference type="InterPro" id="IPR001342">
    <property type="entry name" value="HDH_cat"/>
</dbReference>
<keyword evidence="10" id="KW-0486">Methionine biosynthesis</keyword>
<dbReference type="GO" id="GO:0004412">
    <property type="term" value="F:homoserine dehydrogenase activity"/>
    <property type="evidence" value="ECO:0007669"/>
    <property type="project" value="UniProtKB-EC"/>
</dbReference>
<comment type="catalytic activity">
    <reaction evidence="12">
        <text>L-homoserine + NAD(+) = L-aspartate 4-semialdehyde + NADH + H(+)</text>
        <dbReference type="Rhea" id="RHEA:15757"/>
        <dbReference type="ChEBI" id="CHEBI:15378"/>
        <dbReference type="ChEBI" id="CHEBI:57476"/>
        <dbReference type="ChEBI" id="CHEBI:57540"/>
        <dbReference type="ChEBI" id="CHEBI:57945"/>
        <dbReference type="ChEBI" id="CHEBI:537519"/>
        <dbReference type="EC" id="1.1.1.3"/>
    </reaction>
    <physiologicalReaction direction="right-to-left" evidence="12">
        <dbReference type="Rhea" id="RHEA:15759"/>
    </physiologicalReaction>
</comment>
<comment type="cofactor">
    <cofactor evidence="1">
        <name>a metal cation</name>
        <dbReference type="ChEBI" id="CHEBI:25213"/>
    </cofactor>
</comment>
<dbReference type="GO" id="GO:0009088">
    <property type="term" value="P:threonine biosynthetic process"/>
    <property type="evidence" value="ECO:0007669"/>
    <property type="project" value="UniProtKB-UniPathway"/>
</dbReference>
<dbReference type="PANTHER" id="PTHR43070:SF5">
    <property type="entry name" value="HOMOSERINE DEHYDROGENASE"/>
    <property type="match status" value="1"/>
</dbReference>
<dbReference type="SUPFAM" id="SSF51735">
    <property type="entry name" value="NAD(P)-binding Rossmann-fold domains"/>
    <property type="match status" value="1"/>
</dbReference>
<dbReference type="GO" id="GO:0009090">
    <property type="term" value="P:homoserine biosynthetic process"/>
    <property type="evidence" value="ECO:0007669"/>
    <property type="project" value="UniProtKB-ARBA"/>
</dbReference>
<dbReference type="InterPro" id="IPR036291">
    <property type="entry name" value="NAD(P)-bd_dom_sf"/>
</dbReference>
<dbReference type="FunFam" id="3.30.360.10:FF:000006">
    <property type="entry name" value="Bifunctional aspartokinase/homoserine dehydrogenase"/>
    <property type="match status" value="1"/>
</dbReference>
<keyword evidence="19" id="KW-1185">Reference proteome</keyword>
<feature type="domain" description="Homoserine dehydrogenase catalytic" evidence="16">
    <location>
        <begin position="152"/>
        <end position="347"/>
    </location>
</feature>
<evidence type="ECO:0000256" key="7">
    <source>
        <dbReference type="ARBA" id="ARBA00022697"/>
    </source>
</evidence>
<dbReference type="PANTHER" id="PTHR43070">
    <property type="match status" value="1"/>
</dbReference>
<reference evidence="18 19" key="1">
    <citation type="submission" date="2019-03" db="EMBL/GenBank/DDBJ databases">
        <title>Arenimonas daejeonensis sp. nov., isolated from compost.</title>
        <authorList>
            <person name="Jeon C.O."/>
        </authorList>
    </citation>
    <scope>NUCLEOTIDE SEQUENCE [LARGE SCALE GENOMIC DNA]</scope>
    <source>
        <strain evidence="18 19">R29</strain>
    </source>
</reference>
<feature type="domain" description="Aspartate/homoserine dehydrogenase NAD-binding" evidence="17">
    <location>
        <begin position="22"/>
        <end position="139"/>
    </location>
</feature>
<evidence type="ECO:0000256" key="13">
    <source>
        <dbReference type="PIRSR" id="PIRSR036497-1"/>
    </source>
</evidence>
<comment type="similarity">
    <text evidence="4 15">Belongs to the homoserine dehydrogenase family.</text>
</comment>
<evidence type="ECO:0000256" key="10">
    <source>
        <dbReference type="ARBA" id="ARBA00023167"/>
    </source>
</evidence>
<evidence type="ECO:0000256" key="11">
    <source>
        <dbReference type="ARBA" id="ARBA00048841"/>
    </source>
</evidence>
<evidence type="ECO:0000256" key="15">
    <source>
        <dbReference type="RuleBase" id="RU004171"/>
    </source>
</evidence>
<dbReference type="GO" id="GO:0009089">
    <property type="term" value="P:lysine biosynthetic process via diaminopimelate"/>
    <property type="evidence" value="ECO:0007669"/>
    <property type="project" value="UniProtKB-ARBA"/>
</dbReference>
<evidence type="ECO:0000256" key="1">
    <source>
        <dbReference type="ARBA" id="ARBA00001920"/>
    </source>
</evidence>
<keyword evidence="6" id="KW-0028">Amino-acid biosynthesis</keyword>
<dbReference type="EC" id="1.1.1.3" evidence="5"/>
<evidence type="ECO:0000256" key="5">
    <source>
        <dbReference type="ARBA" id="ARBA00013213"/>
    </source>
</evidence>
<dbReference type="SUPFAM" id="SSF55347">
    <property type="entry name" value="Glyceraldehyde-3-phosphate dehydrogenase-like, C-terminal domain"/>
    <property type="match status" value="1"/>
</dbReference>
<dbReference type="Gene3D" id="3.40.50.720">
    <property type="entry name" value="NAD(P)-binding Rossmann-like Domain"/>
    <property type="match status" value="1"/>
</dbReference>
<evidence type="ECO:0000259" key="17">
    <source>
        <dbReference type="Pfam" id="PF03447"/>
    </source>
</evidence>
<dbReference type="PIRSF" id="PIRSF036497">
    <property type="entry name" value="HDH_short"/>
    <property type="match status" value="1"/>
</dbReference>
<dbReference type="UniPathway" id="UPA00051">
    <property type="reaction ID" value="UER00465"/>
</dbReference>
<dbReference type="OrthoDB" id="9799110at2"/>
<evidence type="ECO:0000313" key="18">
    <source>
        <dbReference type="EMBL" id="TNJ35374.1"/>
    </source>
</evidence>
<feature type="binding site" evidence="14">
    <location>
        <position position="118"/>
    </location>
    <ligand>
        <name>NADPH</name>
        <dbReference type="ChEBI" id="CHEBI:57783"/>
    </ligand>
</feature>
<feature type="active site" description="Proton donor" evidence="13">
    <location>
        <position position="220"/>
    </location>
</feature>
<evidence type="ECO:0000256" key="4">
    <source>
        <dbReference type="ARBA" id="ARBA00006753"/>
    </source>
</evidence>
<feature type="binding site" evidence="14">
    <location>
        <begin position="22"/>
        <end position="27"/>
    </location>
    <ligand>
        <name>NADP(+)</name>
        <dbReference type="ChEBI" id="CHEBI:58349"/>
    </ligand>
</feature>
<organism evidence="18 19">
    <name type="scientific">Arenimonas terrae</name>
    <dbReference type="NCBI Taxonomy" id="2546226"/>
    <lineage>
        <taxon>Bacteria</taxon>
        <taxon>Pseudomonadati</taxon>
        <taxon>Pseudomonadota</taxon>
        <taxon>Gammaproteobacteria</taxon>
        <taxon>Lysobacterales</taxon>
        <taxon>Lysobacteraceae</taxon>
        <taxon>Arenimonas</taxon>
    </lineage>
</organism>
<dbReference type="InterPro" id="IPR011147">
    <property type="entry name" value="Bifunc_Aspkin/hSer_DH"/>
</dbReference>
<keyword evidence="7" id="KW-0791">Threonine biosynthesis</keyword>
<comment type="catalytic activity">
    <reaction evidence="11">
        <text>L-homoserine + NADP(+) = L-aspartate 4-semialdehyde + NADPH + H(+)</text>
        <dbReference type="Rhea" id="RHEA:15761"/>
        <dbReference type="ChEBI" id="CHEBI:15378"/>
        <dbReference type="ChEBI" id="CHEBI:57476"/>
        <dbReference type="ChEBI" id="CHEBI:57783"/>
        <dbReference type="ChEBI" id="CHEBI:58349"/>
        <dbReference type="ChEBI" id="CHEBI:537519"/>
        <dbReference type="EC" id="1.1.1.3"/>
    </reaction>
    <physiologicalReaction direction="right-to-left" evidence="11">
        <dbReference type="Rhea" id="RHEA:15763"/>
    </physiologicalReaction>
</comment>
<dbReference type="InterPro" id="IPR005106">
    <property type="entry name" value="Asp/hSer_DH_NAD-bd"/>
</dbReference>
<protein>
    <recommendedName>
        <fullName evidence="5">homoserine dehydrogenase</fullName>
        <ecNumber evidence="5">1.1.1.3</ecNumber>
    </recommendedName>
</protein>